<keyword evidence="4" id="KW-1185">Reference proteome</keyword>
<dbReference type="GO" id="GO:0016020">
    <property type="term" value="C:membrane"/>
    <property type="evidence" value="ECO:0007669"/>
    <property type="project" value="InterPro"/>
</dbReference>
<feature type="domain" description="Prepilin type IV endopeptidase peptidase" evidence="2">
    <location>
        <begin position="17"/>
        <end position="118"/>
    </location>
</feature>
<keyword evidence="1" id="KW-0472">Membrane</keyword>
<feature type="transmembrane region" description="Helical" evidence="1">
    <location>
        <begin position="105"/>
        <end position="125"/>
    </location>
</feature>
<dbReference type="OrthoDB" id="7709484at2"/>
<evidence type="ECO:0000313" key="3">
    <source>
        <dbReference type="EMBL" id="AML50297.1"/>
    </source>
</evidence>
<sequence>MDLALSASAAKVFLPFVLPICVWVMFSDLKHMKIRNTAVLALVAIYAVIGFFALPLDVYFSGWMQGLVMLVVGFVAASIGLVGAGDAKVFAAISPFVAREDIPKFTILLATCLLVGFVAHRLVRASPLAKKLAPEWESWHRKKEFPAGISLGFLLALYLILAAFFNV</sequence>
<dbReference type="EMBL" id="CP014327">
    <property type="protein sequence ID" value="AML50297.1"/>
    <property type="molecule type" value="Genomic_DNA"/>
</dbReference>
<feature type="transmembrane region" description="Helical" evidence="1">
    <location>
        <begin position="6"/>
        <end position="26"/>
    </location>
</feature>
<reference evidence="3 4" key="1">
    <citation type="submission" date="2016-02" db="EMBL/GenBank/DDBJ databases">
        <title>Complete genome sequence of Halocynthiibacter arcticus PAMC 20958t from arctic marine sediment.</title>
        <authorList>
            <person name="Lee Y.M."/>
            <person name="Baek K."/>
            <person name="Lee H.K."/>
            <person name="Shin S.C."/>
        </authorList>
    </citation>
    <scope>NUCLEOTIDE SEQUENCE [LARGE SCALE GENOMIC DNA]</scope>
    <source>
        <strain evidence="3">PAMC 20958</strain>
    </source>
</reference>
<dbReference type="Pfam" id="PF01478">
    <property type="entry name" value="Peptidase_A24"/>
    <property type="match status" value="1"/>
</dbReference>
<keyword evidence="1" id="KW-0812">Transmembrane</keyword>
<organism evidence="3 4">
    <name type="scientific">Falsihalocynthiibacter arcticus</name>
    <dbReference type="NCBI Taxonomy" id="1579316"/>
    <lineage>
        <taxon>Bacteria</taxon>
        <taxon>Pseudomonadati</taxon>
        <taxon>Pseudomonadota</taxon>
        <taxon>Alphaproteobacteria</taxon>
        <taxon>Rhodobacterales</taxon>
        <taxon>Roseobacteraceae</taxon>
        <taxon>Falsihalocynthiibacter</taxon>
    </lineage>
</organism>
<dbReference type="RefSeq" id="WP_039001492.1">
    <property type="nucleotide sequence ID" value="NZ_CP014327.1"/>
</dbReference>
<feature type="transmembrane region" description="Helical" evidence="1">
    <location>
        <begin position="38"/>
        <end position="56"/>
    </location>
</feature>
<evidence type="ECO:0000313" key="4">
    <source>
        <dbReference type="Proteomes" id="UP000070371"/>
    </source>
</evidence>
<name>A0A126UWP9_9RHOB</name>
<dbReference type="InterPro" id="IPR000045">
    <property type="entry name" value="Prepilin_IV_endopep_pep"/>
</dbReference>
<keyword evidence="1" id="KW-1133">Transmembrane helix</keyword>
<evidence type="ECO:0000256" key="1">
    <source>
        <dbReference type="SAM" id="Phobius"/>
    </source>
</evidence>
<dbReference type="Gene3D" id="1.20.120.1220">
    <property type="match status" value="1"/>
</dbReference>
<dbReference type="GO" id="GO:0004190">
    <property type="term" value="F:aspartic-type endopeptidase activity"/>
    <property type="evidence" value="ECO:0007669"/>
    <property type="project" value="InterPro"/>
</dbReference>
<protein>
    <recommendedName>
        <fullName evidence="2">Prepilin type IV endopeptidase peptidase domain-containing protein</fullName>
    </recommendedName>
</protein>
<dbReference type="AlphaFoldDB" id="A0A126UWP9"/>
<dbReference type="KEGG" id="hat:RC74_02575"/>
<gene>
    <name evidence="3" type="ORF">RC74_02575</name>
</gene>
<feature type="transmembrane region" description="Helical" evidence="1">
    <location>
        <begin position="145"/>
        <end position="165"/>
    </location>
</feature>
<dbReference type="STRING" id="1579316.RC74_02575"/>
<evidence type="ECO:0000259" key="2">
    <source>
        <dbReference type="Pfam" id="PF01478"/>
    </source>
</evidence>
<dbReference type="Proteomes" id="UP000070371">
    <property type="component" value="Chromosome"/>
</dbReference>
<feature type="transmembrane region" description="Helical" evidence="1">
    <location>
        <begin position="62"/>
        <end position="84"/>
    </location>
</feature>
<accession>A0A126UWP9</accession>
<proteinExistence type="predicted"/>